<feature type="compositionally biased region" description="Polar residues" evidence="1">
    <location>
        <begin position="536"/>
        <end position="551"/>
    </location>
</feature>
<feature type="compositionally biased region" description="Acidic residues" evidence="1">
    <location>
        <begin position="504"/>
        <end position="530"/>
    </location>
</feature>
<name>A0A8H5FPK0_9AGAR</name>
<dbReference type="AlphaFoldDB" id="A0A8H5FPK0"/>
<keyword evidence="3" id="KW-1185">Reference proteome</keyword>
<feature type="region of interest" description="Disordered" evidence="1">
    <location>
        <begin position="1"/>
        <end position="34"/>
    </location>
</feature>
<evidence type="ECO:0000313" key="3">
    <source>
        <dbReference type="Proteomes" id="UP000559027"/>
    </source>
</evidence>
<feature type="compositionally biased region" description="Polar residues" evidence="1">
    <location>
        <begin position="12"/>
        <end position="22"/>
    </location>
</feature>
<evidence type="ECO:0000256" key="1">
    <source>
        <dbReference type="SAM" id="MobiDB-lite"/>
    </source>
</evidence>
<feature type="region of interest" description="Disordered" evidence="1">
    <location>
        <begin position="496"/>
        <end position="551"/>
    </location>
</feature>
<sequence>MKKNAKPKRTHSNVSQGSTSQKAKPAKRQREFGDESPKCTVCSLAMLGEKGTTHPACTKVFTYTFFDNGTVKMKIKRDKKTRMLSCPRCSHESHSADHLSEHAATCTGQRPPTIATPLAGSSTFQPETTLLPAPQATTLASVLAIHQTPPSRPRSIPETITPPPDTRPPSPAHDTELAQQEENARALTDALQTPLLSTYGLIVNTRYKILVCLKCRSVIDPTNVRKHFQNQHKDFPTPLDLQDLITEESEECYPGLTNDPARPTEPVHPIDELGPPASNYLLCISCRRCYKNKEIFGKHVCNTDSPGHEVTMAQRWVQNNSSPWFPVKAPPAKVNTRITPWMIYEQQRRNETTPTDQPAAHTDDFRILHQFLRKERWLEYVEGHLHEDLIPLVQYSSLDVTYGTLRDHIHSFLATIQSSLDTYYLRRIISVRPAQEHDQQQIRHHADVGSNTHRKYARTIAALIVFINRVAFDDDSPYKFRIPPEISAASRDLIQQLSPPQDSPPDDVSEEEEEEELENPQGNESDDSEQEIAKTKTPNSKSQTVAPSSTPEIQQKLTDLLYLLFTQSPTDKQPGKLFSPISHFIILSSLRKNGDWAPGNAITPQIAHLLFAGRLIFAWKIIQLAKEHSITYSSAFSHIGHYFDESSETMLPYLYFLKRGIGGVDSAEESMLFFNSPDLSGTAVIIKDKTLSVSQIGDLHQRAILEIAEEIDKLTFYEPTFVITPETHIHDDPHERASGYSFVVDRRNPWNDQKTLIQHILETPELFSKYAYITPQGNVSWYPTQIATQMKKIFTLQEKIVCNVILSYGEPARGSELASHLLANVSGGSIRNFFVLFGLPVLRASWSKTTNMNDTDKPICRIPHLPIGHQLMRFLIHLRPLYLVWQEYLTPKMKFNAQHYLFAGLHRPLTSCDLSDALLAYTTKELGIPLRIRVFRQFMSFITDCNRDAFNVAEANSTTMYEQFGHSAKMNLQHYTHDTRVPPGMSASMFSFRVIRR</sequence>
<proteinExistence type="predicted"/>
<feature type="compositionally biased region" description="Basic residues" evidence="1">
    <location>
        <begin position="1"/>
        <end position="11"/>
    </location>
</feature>
<evidence type="ECO:0000313" key="2">
    <source>
        <dbReference type="EMBL" id="KAF5344444.1"/>
    </source>
</evidence>
<reference evidence="2 3" key="1">
    <citation type="journal article" date="2020" name="ISME J.">
        <title>Uncovering the hidden diversity of litter-decomposition mechanisms in mushroom-forming fungi.</title>
        <authorList>
            <person name="Floudas D."/>
            <person name="Bentzer J."/>
            <person name="Ahren D."/>
            <person name="Johansson T."/>
            <person name="Persson P."/>
            <person name="Tunlid A."/>
        </authorList>
    </citation>
    <scope>NUCLEOTIDE SEQUENCE [LARGE SCALE GENOMIC DNA]</scope>
    <source>
        <strain evidence="2 3">CBS 146.42</strain>
    </source>
</reference>
<dbReference type="EMBL" id="JAACJO010000064">
    <property type="protein sequence ID" value="KAF5344444.1"/>
    <property type="molecule type" value="Genomic_DNA"/>
</dbReference>
<protein>
    <recommendedName>
        <fullName evidence="4">C2H2-type domain-containing protein</fullName>
    </recommendedName>
</protein>
<dbReference type="OrthoDB" id="3053076at2759"/>
<comment type="caution">
    <text evidence="2">The sequence shown here is derived from an EMBL/GenBank/DDBJ whole genome shotgun (WGS) entry which is preliminary data.</text>
</comment>
<organism evidence="2 3">
    <name type="scientific">Leucocoprinus leucothites</name>
    <dbReference type="NCBI Taxonomy" id="201217"/>
    <lineage>
        <taxon>Eukaryota</taxon>
        <taxon>Fungi</taxon>
        <taxon>Dikarya</taxon>
        <taxon>Basidiomycota</taxon>
        <taxon>Agaricomycotina</taxon>
        <taxon>Agaricomycetes</taxon>
        <taxon>Agaricomycetidae</taxon>
        <taxon>Agaricales</taxon>
        <taxon>Agaricineae</taxon>
        <taxon>Agaricaceae</taxon>
        <taxon>Leucocoprinus</taxon>
    </lineage>
</organism>
<dbReference type="Proteomes" id="UP000559027">
    <property type="component" value="Unassembled WGS sequence"/>
</dbReference>
<evidence type="ECO:0008006" key="4">
    <source>
        <dbReference type="Google" id="ProtNLM"/>
    </source>
</evidence>
<accession>A0A8H5FPK0</accession>
<feature type="region of interest" description="Disordered" evidence="1">
    <location>
        <begin position="147"/>
        <end position="181"/>
    </location>
</feature>
<feature type="compositionally biased region" description="Pro residues" evidence="1">
    <location>
        <begin position="160"/>
        <end position="171"/>
    </location>
</feature>
<gene>
    <name evidence="2" type="ORF">D9756_011280</name>
</gene>